<dbReference type="PANTHER" id="PTHR46343">
    <property type="entry name" value="HYR DOMAIN-CONTAINING PROTEIN"/>
    <property type="match status" value="1"/>
</dbReference>
<dbReference type="AlphaFoldDB" id="A0A5B7JGJ8"/>
<dbReference type="OrthoDB" id="430340at2759"/>
<dbReference type="EMBL" id="VSRR010095799">
    <property type="protein sequence ID" value="MPC93705.1"/>
    <property type="molecule type" value="Genomic_DNA"/>
</dbReference>
<keyword evidence="1" id="KW-0677">Repeat</keyword>
<dbReference type="InterPro" id="IPR043555">
    <property type="entry name" value="SRPX-like"/>
</dbReference>
<dbReference type="PANTHER" id="PTHR46343:SF2">
    <property type="entry name" value="SUSHI_VON WILLEBRAND FACTOR TYPE A_EGF_PENTRAXIN DOMAIN-CONTAINING 1"/>
    <property type="match status" value="1"/>
</dbReference>
<dbReference type="PROSITE" id="PS50825">
    <property type="entry name" value="HYR"/>
    <property type="match status" value="1"/>
</dbReference>
<dbReference type="Proteomes" id="UP000324222">
    <property type="component" value="Unassembled WGS sequence"/>
</dbReference>
<evidence type="ECO:0000256" key="1">
    <source>
        <dbReference type="ARBA" id="ARBA00022737"/>
    </source>
</evidence>
<evidence type="ECO:0000259" key="2">
    <source>
        <dbReference type="PROSITE" id="PS50825"/>
    </source>
</evidence>
<name>A0A5B7JGJ8_PORTR</name>
<dbReference type="InterPro" id="IPR003410">
    <property type="entry name" value="HYR_dom"/>
</dbReference>
<dbReference type="Pfam" id="PF02494">
    <property type="entry name" value="HYR"/>
    <property type="match status" value="1"/>
</dbReference>
<reference evidence="3 4" key="1">
    <citation type="submission" date="2019-05" db="EMBL/GenBank/DDBJ databases">
        <title>Another draft genome of Portunus trituberculatus and its Hox gene families provides insights of decapod evolution.</title>
        <authorList>
            <person name="Jeong J.-H."/>
            <person name="Song I."/>
            <person name="Kim S."/>
            <person name="Choi T."/>
            <person name="Kim D."/>
            <person name="Ryu S."/>
            <person name="Kim W."/>
        </authorList>
    </citation>
    <scope>NUCLEOTIDE SEQUENCE [LARGE SCALE GENOMIC DNA]</scope>
    <source>
        <tissue evidence="3">Muscle</tissue>
    </source>
</reference>
<gene>
    <name evidence="3" type="primary">SRPX</name>
    <name evidence="3" type="ORF">E2C01_088845</name>
</gene>
<protein>
    <submittedName>
        <fullName evidence="3">Sushi repeat-containing protein SRPX</fullName>
    </submittedName>
</protein>
<evidence type="ECO:0000313" key="4">
    <source>
        <dbReference type="Proteomes" id="UP000324222"/>
    </source>
</evidence>
<evidence type="ECO:0000313" key="3">
    <source>
        <dbReference type="EMBL" id="MPC93705.1"/>
    </source>
</evidence>
<organism evidence="3 4">
    <name type="scientific">Portunus trituberculatus</name>
    <name type="common">Swimming crab</name>
    <name type="synonym">Neptunus trituberculatus</name>
    <dbReference type="NCBI Taxonomy" id="210409"/>
    <lineage>
        <taxon>Eukaryota</taxon>
        <taxon>Metazoa</taxon>
        <taxon>Ecdysozoa</taxon>
        <taxon>Arthropoda</taxon>
        <taxon>Crustacea</taxon>
        <taxon>Multicrustacea</taxon>
        <taxon>Malacostraca</taxon>
        <taxon>Eumalacostraca</taxon>
        <taxon>Eucarida</taxon>
        <taxon>Decapoda</taxon>
        <taxon>Pleocyemata</taxon>
        <taxon>Brachyura</taxon>
        <taxon>Eubrachyura</taxon>
        <taxon>Portunoidea</taxon>
        <taxon>Portunidae</taxon>
        <taxon>Portuninae</taxon>
        <taxon>Portunus</taxon>
    </lineage>
</organism>
<proteinExistence type="predicted"/>
<comment type="caution">
    <text evidence="3">The sequence shown here is derived from an EMBL/GenBank/DDBJ whole genome shotgun (WGS) entry which is preliminary data.</text>
</comment>
<feature type="domain" description="HYR" evidence="2">
    <location>
        <begin position="50"/>
        <end position="132"/>
    </location>
</feature>
<accession>A0A5B7JGJ8</accession>
<sequence length="194" mass="21812">MNSPVMFDGLLLRWSGYDKVKGNVERIGPSTCGQYVCPPGYTRDCMVLERDKTPPRIDHCPGDMWVITHNGSAVVDWDEPLFTDNIGVTNHLDKSGYSPGQAFSWGTYDVARVAYDAAGNAGTCYFKVYVLEDFCPKLEDPVGGIQRCTDWGPGGRFKVCKIECNEGLKFSTEVRKRIYFLYTCLSFIYSYISC</sequence>
<keyword evidence="4" id="KW-1185">Reference proteome</keyword>